<accession>A0A0J6CUM4</accession>
<dbReference type="EMBL" id="LELK01000015">
    <property type="protein sequence ID" value="KMM35809.1"/>
    <property type="molecule type" value="Genomic_DNA"/>
</dbReference>
<proteinExistence type="predicted"/>
<dbReference type="InterPro" id="IPR019618">
    <property type="entry name" value="Spore_germination_GerPA"/>
</dbReference>
<evidence type="ECO:0000313" key="2">
    <source>
        <dbReference type="Proteomes" id="UP000035996"/>
    </source>
</evidence>
<organism evidence="1 2">
    <name type="scientific">Guptibacillus hwajinpoensis</name>
    <dbReference type="NCBI Taxonomy" id="208199"/>
    <lineage>
        <taxon>Bacteria</taxon>
        <taxon>Bacillati</taxon>
        <taxon>Bacillota</taxon>
        <taxon>Bacilli</taxon>
        <taxon>Bacillales</taxon>
        <taxon>Guptibacillaceae</taxon>
        <taxon>Guptibacillus</taxon>
    </lineage>
</organism>
<dbReference type="Proteomes" id="UP000035996">
    <property type="component" value="Unassembled WGS sequence"/>
</dbReference>
<comment type="caution">
    <text evidence="1">The sequence shown here is derived from an EMBL/GenBank/DDBJ whole genome shotgun (WGS) entry which is preliminary data.</text>
</comment>
<gene>
    <name evidence="1" type="ORF">AB986_20355</name>
</gene>
<dbReference type="STRING" id="157733.AB986_20355"/>
<dbReference type="Pfam" id="PF10676">
    <property type="entry name" value="gerPA"/>
    <property type="match status" value="1"/>
</dbReference>
<sequence length="62" mass="6245">MGCIIRGPVVITNNSGTVVQCANVISPISVSKTVSGSGGGNTGSFMIINNFYSIAKGVKLGK</sequence>
<protein>
    <submittedName>
        <fullName evidence="1">Uncharacterized protein</fullName>
    </submittedName>
</protein>
<dbReference type="GeneID" id="301328538"/>
<dbReference type="RefSeq" id="WP_048313484.1">
    <property type="nucleotide sequence ID" value="NZ_CP119526.1"/>
</dbReference>
<reference evidence="1" key="1">
    <citation type="submission" date="2015-06" db="EMBL/GenBank/DDBJ databases">
        <authorList>
            <person name="Liu B."/>
            <person name="Wang J."/>
            <person name="Zhu Y."/>
            <person name="Liu G."/>
            <person name="Chen Q."/>
            <person name="Zheng C."/>
            <person name="Che J."/>
            <person name="Ge C."/>
            <person name="Shi H."/>
            <person name="Pan Z."/>
            <person name="Liu X."/>
        </authorList>
    </citation>
    <scope>NUCLEOTIDE SEQUENCE [LARGE SCALE GENOMIC DNA]</scope>
    <source>
        <strain evidence="1">DSM 16346</strain>
    </source>
</reference>
<name>A0A0J6CUM4_9BACL</name>
<keyword evidence="2" id="KW-1185">Reference proteome</keyword>
<dbReference type="AlphaFoldDB" id="A0A0J6CUM4"/>
<evidence type="ECO:0000313" key="1">
    <source>
        <dbReference type="EMBL" id="KMM35809.1"/>
    </source>
</evidence>